<evidence type="ECO:0000313" key="4">
    <source>
        <dbReference type="Proteomes" id="UP000187203"/>
    </source>
</evidence>
<evidence type="ECO:0000259" key="2">
    <source>
        <dbReference type="Pfam" id="PF26130"/>
    </source>
</evidence>
<gene>
    <name evidence="3" type="ORF">COLO4_07373</name>
</gene>
<feature type="region of interest" description="Disordered" evidence="1">
    <location>
        <begin position="58"/>
        <end position="96"/>
    </location>
</feature>
<dbReference type="Proteomes" id="UP000187203">
    <property type="component" value="Unassembled WGS sequence"/>
</dbReference>
<dbReference type="EMBL" id="AWUE01013256">
    <property type="protein sequence ID" value="OMP07406.1"/>
    <property type="molecule type" value="Genomic_DNA"/>
</dbReference>
<reference evidence="4" key="1">
    <citation type="submission" date="2013-09" db="EMBL/GenBank/DDBJ databases">
        <title>Corchorus olitorius genome sequencing.</title>
        <authorList>
            <person name="Alam M."/>
            <person name="Haque M.S."/>
            <person name="Islam M.S."/>
            <person name="Emdad E.M."/>
            <person name="Islam M.M."/>
            <person name="Ahmed B."/>
            <person name="Halim A."/>
            <person name="Hossen Q.M.M."/>
            <person name="Hossain M.Z."/>
            <person name="Ahmed R."/>
            <person name="Khan M.M."/>
            <person name="Islam R."/>
            <person name="Rashid M.M."/>
            <person name="Khan S.A."/>
            <person name="Rahman M.S."/>
            <person name="Alam M."/>
            <person name="Yahiya A.S."/>
            <person name="Khan M.S."/>
            <person name="Azam M.S."/>
            <person name="Haque T."/>
            <person name="Lashkar M.Z.H."/>
            <person name="Akhand A.I."/>
            <person name="Morshed G."/>
            <person name="Roy S."/>
            <person name="Uddin K.S."/>
            <person name="Rabeya T."/>
            <person name="Hossain A.S."/>
            <person name="Chowdhury A."/>
            <person name="Snigdha A.R."/>
            <person name="Mortoza M.S."/>
            <person name="Matin S.A."/>
            <person name="Hoque S.M.E."/>
            <person name="Islam M.K."/>
            <person name="Roy D.K."/>
            <person name="Haider R."/>
            <person name="Moosa M.M."/>
            <person name="Elias S.M."/>
            <person name="Hasan A.M."/>
            <person name="Jahan S."/>
            <person name="Shafiuddin M."/>
            <person name="Mahmood N."/>
            <person name="Shommy N.S."/>
        </authorList>
    </citation>
    <scope>NUCLEOTIDE SEQUENCE [LARGE SCALE GENOMIC DNA]</scope>
    <source>
        <strain evidence="4">cv. O-4</strain>
    </source>
</reference>
<keyword evidence="4" id="KW-1185">Reference proteome</keyword>
<comment type="caution">
    <text evidence="3">The sequence shown here is derived from an EMBL/GenBank/DDBJ whole genome shotgun (WGS) entry which is preliminary data.</text>
</comment>
<feature type="compositionally biased region" description="Acidic residues" evidence="1">
    <location>
        <begin position="86"/>
        <end position="96"/>
    </location>
</feature>
<dbReference type="Pfam" id="PF26130">
    <property type="entry name" value="PB1-like"/>
    <property type="match status" value="1"/>
</dbReference>
<feature type="domain" description="PB1-like" evidence="2">
    <location>
        <begin position="2"/>
        <end position="42"/>
    </location>
</feature>
<organism evidence="3 4">
    <name type="scientific">Corchorus olitorius</name>
    <dbReference type="NCBI Taxonomy" id="93759"/>
    <lineage>
        <taxon>Eukaryota</taxon>
        <taxon>Viridiplantae</taxon>
        <taxon>Streptophyta</taxon>
        <taxon>Embryophyta</taxon>
        <taxon>Tracheophyta</taxon>
        <taxon>Spermatophyta</taxon>
        <taxon>Magnoliopsida</taxon>
        <taxon>eudicotyledons</taxon>
        <taxon>Gunneridae</taxon>
        <taxon>Pentapetalae</taxon>
        <taxon>rosids</taxon>
        <taxon>malvids</taxon>
        <taxon>Malvales</taxon>
        <taxon>Malvaceae</taxon>
        <taxon>Grewioideae</taxon>
        <taxon>Apeibeae</taxon>
        <taxon>Corchorus</taxon>
    </lineage>
</organism>
<dbReference type="AlphaFoldDB" id="A0A1R3KJZ4"/>
<evidence type="ECO:0000256" key="1">
    <source>
        <dbReference type="SAM" id="MobiDB-lite"/>
    </source>
</evidence>
<dbReference type="InterPro" id="IPR058594">
    <property type="entry name" value="PB1-like_dom_pln"/>
</dbReference>
<proteinExistence type="predicted"/>
<evidence type="ECO:0000313" key="3">
    <source>
        <dbReference type="EMBL" id="OMP07406.1"/>
    </source>
</evidence>
<name>A0A1R3KJZ4_9ROSI</name>
<accession>A0A1R3KJZ4</accession>
<feature type="compositionally biased region" description="Low complexity" evidence="1">
    <location>
        <begin position="62"/>
        <end position="72"/>
    </location>
</feature>
<sequence length="107" mass="11638">MDLCTLRFHYGGYFASEGDTLMYEGGLVDDLRVDPDRLSWIIDSDASVNLMVTEMMLEAPPANDGENGQQGENGEEAENAHNNDGNDGDVGNEDNVGDVGIVWTLEI</sequence>
<protein>
    <recommendedName>
        <fullName evidence="2">PB1-like domain-containing protein</fullName>
    </recommendedName>
</protein>